<dbReference type="NCBIfam" id="TIGR00781">
    <property type="entry name" value="ccoO"/>
    <property type="match status" value="1"/>
</dbReference>
<dbReference type="Gene3D" id="6.10.250.2250">
    <property type="match status" value="1"/>
</dbReference>
<organism evidence="7 8">
    <name type="scientific">Aquibium pacificus</name>
    <dbReference type="NCBI Taxonomy" id="3153579"/>
    <lineage>
        <taxon>Bacteria</taxon>
        <taxon>Pseudomonadati</taxon>
        <taxon>Pseudomonadota</taxon>
        <taxon>Alphaproteobacteria</taxon>
        <taxon>Hyphomicrobiales</taxon>
        <taxon>Phyllobacteriaceae</taxon>
        <taxon>Aquibium</taxon>
    </lineage>
</organism>
<evidence type="ECO:0000256" key="5">
    <source>
        <dbReference type="SAM" id="Phobius"/>
    </source>
</evidence>
<dbReference type="Proteomes" id="UP001556692">
    <property type="component" value="Unassembled WGS sequence"/>
</dbReference>
<dbReference type="NCBIfam" id="NF011055">
    <property type="entry name" value="PRK14487.1"/>
    <property type="match status" value="1"/>
</dbReference>
<dbReference type="InterPro" id="IPR036909">
    <property type="entry name" value="Cyt_c-like_dom_sf"/>
</dbReference>
<keyword evidence="3 4" id="KW-0408">Iron</keyword>
<dbReference type="PROSITE" id="PS51007">
    <property type="entry name" value="CYTC"/>
    <property type="match status" value="1"/>
</dbReference>
<dbReference type="SUPFAM" id="SSF46626">
    <property type="entry name" value="Cytochrome c"/>
    <property type="match status" value="1"/>
</dbReference>
<evidence type="ECO:0000313" key="7">
    <source>
        <dbReference type="EMBL" id="MEX0404999.1"/>
    </source>
</evidence>
<dbReference type="EMBL" id="JBDPGJ010000001">
    <property type="protein sequence ID" value="MEX0404999.1"/>
    <property type="molecule type" value="Genomic_DNA"/>
</dbReference>
<comment type="caution">
    <text evidence="7">The sequence shown here is derived from an EMBL/GenBank/DDBJ whole genome shotgun (WGS) entry which is preliminary data.</text>
</comment>
<evidence type="ECO:0000259" key="6">
    <source>
        <dbReference type="PROSITE" id="PS51007"/>
    </source>
</evidence>
<protein>
    <submittedName>
        <fullName evidence="7">Cytochrome-c oxidase, cbb3-type subunit II</fullName>
    </submittedName>
</protein>
<keyword evidence="5" id="KW-0472">Membrane</keyword>
<evidence type="ECO:0000256" key="3">
    <source>
        <dbReference type="ARBA" id="ARBA00023004"/>
    </source>
</evidence>
<dbReference type="Pfam" id="PF02433">
    <property type="entry name" value="FixO"/>
    <property type="match status" value="1"/>
</dbReference>
<keyword evidence="5" id="KW-1133">Transmembrane helix</keyword>
<dbReference type="RefSeq" id="WP_367952855.1">
    <property type="nucleotide sequence ID" value="NZ_JBDPGJ010000001.1"/>
</dbReference>
<keyword evidence="1 4" id="KW-0349">Heme</keyword>
<evidence type="ECO:0000256" key="4">
    <source>
        <dbReference type="PROSITE-ProRule" id="PRU00433"/>
    </source>
</evidence>
<keyword evidence="8" id="KW-1185">Reference proteome</keyword>
<dbReference type="InterPro" id="IPR003468">
    <property type="entry name" value="Cyt_c_oxidase_monohaem-su/FixO"/>
</dbReference>
<gene>
    <name evidence="7" type="primary">ccoO</name>
    <name evidence="7" type="ORF">ABGN05_04900</name>
</gene>
<dbReference type="Gene3D" id="1.10.760.10">
    <property type="entry name" value="Cytochrome c-like domain"/>
    <property type="match status" value="1"/>
</dbReference>
<evidence type="ECO:0000313" key="8">
    <source>
        <dbReference type="Proteomes" id="UP001556692"/>
    </source>
</evidence>
<name>A0ABV3SE31_9HYPH</name>
<proteinExistence type="predicted"/>
<dbReference type="InterPro" id="IPR009056">
    <property type="entry name" value="Cyt_c-like_dom"/>
</dbReference>
<sequence length="243" mass="27297">MALIDKHAILERNATLLLVGSFLVVTIGGIVEIAPLFYLENTIEKVEGMRPYSPLELAGRNIYIREGCYVCHSQMIRPFRDEVERYGHYSLAAESMYDHPFQWGSKRTGPDLARVGDRYSNEWHVQHLIEPRSVVPESVMPSYSFLKETPLEVKGFSTHLVANARVGVPYSDEMIASAEADLRAQPDPNADWSGVEERYPKAKLGDFDGNPSALTEMDALVAYLQMLGTLVDFSTYDEAAGYR</sequence>
<keyword evidence="2 4" id="KW-0479">Metal-binding</keyword>
<evidence type="ECO:0000256" key="2">
    <source>
        <dbReference type="ARBA" id="ARBA00022723"/>
    </source>
</evidence>
<accession>A0ABV3SE31</accession>
<evidence type="ECO:0000256" key="1">
    <source>
        <dbReference type="ARBA" id="ARBA00022617"/>
    </source>
</evidence>
<feature type="domain" description="Cytochrome c" evidence="6">
    <location>
        <begin position="54"/>
        <end position="186"/>
    </location>
</feature>
<reference evidence="7 8" key="1">
    <citation type="submission" date="2024-05" db="EMBL/GenBank/DDBJ databases">
        <authorList>
            <person name="Jiang F."/>
        </authorList>
    </citation>
    <scope>NUCLEOTIDE SEQUENCE [LARGE SCALE GENOMIC DNA]</scope>
    <source>
        <strain evidence="7 8">LZ166</strain>
    </source>
</reference>
<keyword evidence="5" id="KW-0812">Transmembrane</keyword>
<feature type="transmembrane region" description="Helical" evidence="5">
    <location>
        <begin position="16"/>
        <end position="39"/>
    </location>
</feature>